<dbReference type="EMBL" id="QPGB01000003">
    <property type="protein sequence ID" value="RCS57426.1"/>
    <property type="molecule type" value="Genomic_DNA"/>
</dbReference>
<dbReference type="Gene3D" id="3.40.50.1110">
    <property type="entry name" value="SGNH hydrolase"/>
    <property type="match status" value="1"/>
</dbReference>
<gene>
    <name evidence="1" type="ORF">DU000_08155</name>
</gene>
<comment type="caution">
    <text evidence="1">The sequence shown here is derived from an EMBL/GenBank/DDBJ whole genome shotgun (WGS) entry which is preliminary data.</text>
</comment>
<proteinExistence type="predicted"/>
<evidence type="ECO:0000313" key="1">
    <source>
        <dbReference type="EMBL" id="RCS57426.1"/>
    </source>
</evidence>
<accession>A0A368L1I3</accession>
<keyword evidence="2" id="KW-1185">Reference proteome</keyword>
<dbReference type="Proteomes" id="UP000252357">
    <property type="component" value="Unassembled WGS sequence"/>
</dbReference>
<sequence>MKVNLPYILLITDSLAFPRLEPELVCYEDTYIAQLKREFPNYDFIHLGRGGGTITELYNHTSYFHHTISPALVIMQCGIVDCAPRTTTVIEQQIISRLPIIGSLLGRLIKRYAKNLRQFRKITYTSLTTYVEYIEKFESMYRNIHWVGILPASANYESNVNGITENIQRFNHELRKHKYISTDDFTENEIMSDFHHLNINGHQKLFNRLRDLIKISDIDDFNVNT</sequence>
<dbReference type="OrthoDB" id="9204540at2"/>
<keyword evidence="1" id="KW-0378">Hydrolase</keyword>
<dbReference type="RefSeq" id="WP_114402907.1">
    <property type="nucleotide sequence ID" value="NZ_QPGB01000003.1"/>
</dbReference>
<name>A0A368L1I3_9BURK</name>
<dbReference type="SUPFAM" id="SSF52266">
    <property type="entry name" value="SGNH hydrolase"/>
    <property type="match status" value="1"/>
</dbReference>
<organism evidence="1 2">
    <name type="scientific">Parvibium lacunae</name>
    <dbReference type="NCBI Taxonomy" id="1888893"/>
    <lineage>
        <taxon>Bacteria</taxon>
        <taxon>Pseudomonadati</taxon>
        <taxon>Pseudomonadota</taxon>
        <taxon>Betaproteobacteria</taxon>
        <taxon>Burkholderiales</taxon>
        <taxon>Alcaligenaceae</taxon>
        <taxon>Parvibium</taxon>
    </lineage>
</organism>
<protein>
    <submittedName>
        <fullName evidence="1">SGNH/GDSL hydrolase family protein</fullName>
    </submittedName>
</protein>
<dbReference type="GO" id="GO:0016788">
    <property type="term" value="F:hydrolase activity, acting on ester bonds"/>
    <property type="evidence" value="ECO:0007669"/>
    <property type="project" value="UniProtKB-ARBA"/>
</dbReference>
<reference evidence="1 2" key="1">
    <citation type="journal article" date="2018" name="Int. J. Syst. Evol. Microbiol.">
        <title>Parvibium lacunae gen. nov., sp. nov., a new member of the family Alcaligenaceae isolated from a freshwater pond.</title>
        <authorList>
            <person name="Chen W.M."/>
            <person name="Xie P.B."/>
            <person name="Hsu M.Y."/>
            <person name="Sheu S.Y."/>
        </authorList>
    </citation>
    <scope>NUCLEOTIDE SEQUENCE [LARGE SCALE GENOMIC DNA]</scope>
    <source>
        <strain evidence="1 2">KMB9</strain>
    </source>
</reference>
<dbReference type="InterPro" id="IPR036514">
    <property type="entry name" value="SGNH_hydro_sf"/>
</dbReference>
<dbReference type="AlphaFoldDB" id="A0A368L1I3"/>
<evidence type="ECO:0000313" key="2">
    <source>
        <dbReference type="Proteomes" id="UP000252357"/>
    </source>
</evidence>